<sequence>MAYAYLWVVLWIWDLMSHPSAKLVYQAKVAAEESFAREDYQKAAAHYRTVVDASMFSDPAGRLNMAHAYFLAGEVREARRNYRILARVENPKIAAVAKWQLGKIALAEKDTAEALSRLKDAILLDRVNRTIIADFEILRSRYSGSAIGSEPAKTEQPDSLTSPVETASAPDQVDNAVVEVSDKREQLLQNLDKINMSEEQAKSILDAMKVNERQYIYQLRRLGARAGNKPGKKVEW</sequence>
<reference evidence="3" key="1">
    <citation type="journal article" date="2019" name="Int. J. Syst. Evol. Microbiol.">
        <title>The Global Catalogue of Microorganisms (GCM) 10K type strain sequencing project: providing services to taxonomists for standard genome sequencing and annotation.</title>
        <authorList>
            <consortium name="The Broad Institute Genomics Platform"/>
            <consortium name="The Broad Institute Genome Sequencing Center for Infectious Disease"/>
            <person name="Wu L."/>
            <person name="Ma J."/>
        </authorList>
    </citation>
    <scope>NUCLEOTIDE SEQUENCE [LARGE SCALE GENOMIC DNA]</scope>
    <source>
        <strain evidence="3">JCM 31920</strain>
    </source>
</reference>
<gene>
    <name evidence="2" type="ORF">GCM10023091_43080</name>
</gene>
<name>A0ABP8MDG5_9BACT</name>
<evidence type="ECO:0000313" key="3">
    <source>
        <dbReference type="Proteomes" id="UP001501508"/>
    </source>
</evidence>
<evidence type="ECO:0000256" key="1">
    <source>
        <dbReference type="SAM" id="MobiDB-lite"/>
    </source>
</evidence>
<comment type="caution">
    <text evidence="2">The sequence shown here is derived from an EMBL/GenBank/DDBJ whole genome shotgun (WGS) entry which is preliminary data.</text>
</comment>
<dbReference type="EMBL" id="BAABEY010000036">
    <property type="protein sequence ID" value="GAA4447714.1"/>
    <property type="molecule type" value="Genomic_DNA"/>
</dbReference>
<dbReference type="SUPFAM" id="SSF48452">
    <property type="entry name" value="TPR-like"/>
    <property type="match status" value="1"/>
</dbReference>
<dbReference type="RefSeq" id="WP_345033037.1">
    <property type="nucleotide sequence ID" value="NZ_BAABEY010000036.1"/>
</dbReference>
<proteinExistence type="predicted"/>
<evidence type="ECO:0008006" key="4">
    <source>
        <dbReference type="Google" id="ProtNLM"/>
    </source>
</evidence>
<evidence type="ECO:0000313" key="2">
    <source>
        <dbReference type="EMBL" id="GAA4447714.1"/>
    </source>
</evidence>
<accession>A0ABP8MDG5</accession>
<organism evidence="2 3">
    <name type="scientific">Ravibacter arvi</name>
    <dbReference type="NCBI Taxonomy" id="2051041"/>
    <lineage>
        <taxon>Bacteria</taxon>
        <taxon>Pseudomonadati</taxon>
        <taxon>Bacteroidota</taxon>
        <taxon>Cytophagia</taxon>
        <taxon>Cytophagales</taxon>
        <taxon>Spirosomataceae</taxon>
        <taxon>Ravibacter</taxon>
    </lineage>
</organism>
<dbReference type="InterPro" id="IPR011990">
    <property type="entry name" value="TPR-like_helical_dom_sf"/>
</dbReference>
<feature type="region of interest" description="Disordered" evidence="1">
    <location>
        <begin position="146"/>
        <end position="173"/>
    </location>
</feature>
<keyword evidence="3" id="KW-1185">Reference proteome</keyword>
<protein>
    <recommendedName>
        <fullName evidence="4">Tetratricopeptide repeat protein</fullName>
    </recommendedName>
</protein>
<dbReference type="Gene3D" id="1.25.40.10">
    <property type="entry name" value="Tetratricopeptide repeat domain"/>
    <property type="match status" value="1"/>
</dbReference>
<dbReference type="Proteomes" id="UP001501508">
    <property type="component" value="Unassembled WGS sequence"/>
</dbReference>